<dbReference type="AlphaFoldDB" id="A0ABD3EV42"/>
<comment type="caution">
    <text evidence="1">The sequence shown here is derived from an EMBL/GenBank/DDBJ whole genome shotgun (WGS) entry which is preliminary data.</text>
</comment>
<protein>
    <submittedName>
        <fullName evidence="1">Uncharacterized protein</fullName>
    </submittedName>
</protein>
<sequence length="433" mass="48697">MLCCLSDDLCLNVAIFTARLVHQVESSYKPTIGRIMSKSTLFTYQLLTKRASMVFAFWIAVACSCRVLVRLRDSESTKDSQLDLRVGKTLVAFGLSVFPDFQQREKRRINAAFGGYASVGAHTGSHIPAGGYINMVVMEDLDPVDGTVLSSTIAMVEIEDVVDGDFNKGTQKVKPQRKLHEREIIQRCEMDTLNLTAGTPLLPEKIHAIQKEGSLASRQAVEVLMRDLRLRFLLRKCASRPRTNPVLENTLDVLRRVDFVGMENASATLQELTSNSRECCARCIEEPASLLIHNVLVRMSTRPSDPAVLSNLLLTLRNLTKYRRWKQQTRQPVTRFDRSGARRELDSRLIELLGEVLLVLSGDLQPTQHLNWNLFTTAADTLWNLVLLVQSEARSPSDESWTGTCQRPLDLQGRLLVRSEQQIPIPPGDLLTR</sequence>
<organism evidence="1 2">
    <name type="scientific">Phytophthora oleae</name>
    <dbReference type="NCBI Taxonomy" id="2107226"/>
    <lineage>
        <taxon>Eukaryota</taxon>
        <taxon>Sar</taxon>
        <taxon>Stramenopiles</taxon>
        <taxon>Oomycota</taxon>
        <taxon>Peronosporomycetes</taxon>
        <taxon>Peronosporales</taxon>
        <taxon>Peronosporaceae</taxon>
        <taxon>Phytophthora</taxon>
    </lineage>
</organism>
<evidence type="ECO:0000313" key="1">
    <source>
        <dbReference type="EMBL" id="KAL3658328.1"/>
    </source>
</evidence>
<dbReference type="Proteomes" id="UP001632037">
    <property type="component" value="Unassembled WGS sequence"/>
</dbReference>
<accession>A0ABD3EV42</accession>
<gene>
    <name evidence="1" type="ORF">V7S43_016712</name>
</gene>
<evidence type="ECO:0000313" key="2">
    <source>
        <dbReference type="Proteomes" id="UP001632037"/>
    </source>
</evidence>
<dbReference type="EMBL" id="JBIMZQ010000055">
    <property type="protein sequence ID" value="KAL3658328.1"/>
    <property type="molecule type" value="Genomic_DNA"/>
</dbReference>
<proteinExistence type="predicted"/>
<keyword evidence="2" id="KW-1185">Reference proteome</keyword>
<name>A0ABD3EV42_9STRA</name>
<reference evidence="1 2" key="1">
    <citation type="submission" date="2024-09" db="EMBL/GenBank/DDBJ databases">
        <title>Genome sequencing and assembly of Phytophthora oleae, isolate VK10A, causative agent of rot of olive drupes.</title>
        <authorList>
            <person name="Conti Taguali S."/>
            <person name="Riolo M."/>
            <person name="La Spada F."/>
            <person name="Cacciola S.O."/>
            <person name="Dionisio G."/>
        </authorList>
    </citation>
    <scope>NUCLEOTIDE SEQUENCE [LARGE SCALE GENOMIC DNA]</scope>
    <source>
        <strain evidence="1 2">VK10A</strain>
    </source>
</reference>